<proteinExistence type="predicted"/>
<reference evidence="2" key="1">
    <citation type="submission" date="2017-01" db="EMBL/GenBank/DDBJ databases">
        <authorList>
            <person name="Mah S.A."/>
            <person name="Swanson W.J."/>
            <person name="Moy G.W."/>
            <person name="Vacquier V.D."/>
        </authorList>
    </citation>
    <scope>NUCLEOTIDE SEQUENCE [LARGE SCALE GENOMIC DNA]</scope>
    <source>
        <strain evidence="2">ID-206-W2</strain>
    </source>
</reference>
<protein>
    <submittedName>
        <fullName evidence="2">Uncharacterized protein</fullName>
    </submittedName>
</protein>
<dbReference type="Proteomes" id="UP000187429">
    <property type="component" value="Unassembled WGS sequence"/>
</dbReference>
<reference evidence="3" key="2">
    <citation type="submission" date="2017-01" db="EMBL/GenBank/DDBJ databases">
        <authorList>
            <person name="Wang Y."/>
            <person name="White M."/>
            <person name="Kvist S."/>
            <person name="Moncalvo J.-M."/>
        </authorList>
    </citation>
    <scope>NUCLEOTIDE SEQUENCE [LARGE SCALE GENOMIC DNA]</scope>
    <source>
        <strain evidence="3">ID-206-W2</strain>
    </source>
</reference>
<name>A0A1R1XJ64_9FUNG</name>
<gene>
    <name evidence="1" type="ORF">AYI69_g10822</name>
    <name evidence="2" type="ORF">AYI69_g8500</name>
</gene>
<comment type="caution">
    <text evidence="2">The sequence shown here is derived from an EMBL/GenBank/DDBJ whole genome shotgun (WGS) entry which is preliminary data.</text>
</comment>
<sequence length="73" mass="8203">MFLHVVNRFATACRIQATEVGSLRLLAFTGGLTPPLLRPFWLSSSFFVFSGEGFNIGDFDLIKEIMNPIDTMF</sequence>
<dbReference type="EMBL" id="LSSM01007181">
    <property type="protein sequence ID" value="OMJ09063.1"/>
    <property type="molecule type" value="Genomic_DNA"/>
</dbReference>
<dbReference type="EMBL" id="LSSM01004558">
    <property type="protein sequence ID" value="OMJ14656.1"/>
    <property type="molecule type" value="Genomic_DNA"/>
</dbReference>
<evidence type="ECO:0000313" key="3">
    <source>
        <dbReference type="Proteomes" id="UP000187429"/>
    </source>
</evidence>
<organism evidence="2 3">
    <name type="scientific">Smittium culicis</name>
    <dbReference type="NCBI Taxonomy" id="133412"/>
    <lineage>
        <taxon>Eukaryota</taxon>
        <taxon>Fungi</taxon>
        <taxon>Fungi incertae sedis</taxon>
        <taxon>Zoopagomycota</taxon>
        <taxon>Kickxellomycotina</taxon>
        <taxon>Harpellomycetes</taxon>
        <taxon>Harpellales</taxon>
        <taxon>Legeriomycetaceae</taxon>
        <taxon>Smittium</taxon>
    </lineage>
</organism>
<evidence type="ECO:0000313" key="1">
    <source>
        <dbReference type="EMBL" id="OMJ09063.1"/>
    </source>
</evidence>
<evidence type="ECO:0000313" key="2">
    <source>
        <dbReference type="EMBL" id="OMJ14656.1"/>
    </source>
</evidence>
<keyword evidence="3" id="KW-1185">Reference proteome</keyword>
<dbReference type="AlphaFoldDB" id="A0A1R1XJ64"/>
<accession>A0A1R1XJ64</accession>